<feature type="region of interest" description="Disordered" evidence="1">
    <location>
        <begin position="1"/>
        <end position="47"/>
    </location>
</feature>
<evidence type="ECO:0000256" key="1">
    <source>
        <dbReference type="SAM" id="MobiDB-lite"/>
    </source>
</evidence>
<evidence type="ECO:0000313" key="3">
    <source>
        <dbReference type="EMBL" id="CUS42758.1"/>
    </source>
</evidence>
<feature type="compositionally biased region" description="Polar residues" evidence="1">
    <location>
        <begin position="81"/>
        <end position="90"/>
    </location>
</feature>
<feature type="region of interest" description="Disordered" evidence="1">
    <location>
        <begin position="62"/>
        <end position="90"/>
    </location>
</feature>
<dbReference type="InterPro" id="IPR049191">
    <property type="entry name" value="SutA_RBD"/>
</dbReference>
<feature type="compositionally biased region" description="Acidic residues" evidence="1">
    <location>
        <begin position="10"/>
        <end position="33"/>
    </location>
</feature>
<reference evidence="3" key="1">
    <citation type="submission" date="2015-10" db="EMBL/GenBank/DDBJ databases">
        <authorList>
            <person name="Gilbert D.G."/>
        </authorList>
    </citation>
    <scope>NUCLEOTIDE SEQUENCE</scope>
</reference>
<feature type="domain" description="Transcriptional regulator SutA RNAP-binding" evidence="2">
    <location>
        <begin position="44"/>
        <end position="77"/>
    </location>
</feature>
<dbReference type="Pfam" id="PF20661">
    <property type="entry name" value="SutA-RBD"/>
    <property type="match status" value="1"/>
</dbReference>
<dbReference type="EMBL" id="CZQC01000070">
    <property type="protein sequence ID" value="CUS42758.1"/>
    <property type="molecule type" value="Genomic_DNA"/>
</dbReference>
<name>A0A160TFT5_9ZZZZ</name>
<sequence length="90" mass="9854">MATKDNDMAMPDEEMDNESETDLGPEEEQDEAPITDVSFGSAEAHRKLRESLDAEVAAFLARGGQIKTVDDNVMGDPPRKPQTSYGSRPI</sequence>
<dbReference type="AlphaFoldDB" id="A0A160TFT5"/>
<proteinExistence type="predicted"/>
<evidence type="ECO:0000259" key="2">
    <source>
        <dbReference type="Pfam" id="PF20661"/>
    </source>
</evidence>
<organism evidence="3">
    <name type="scientific">hydrothermal vent metagenome</name>
    <dbReference type="NCBI Taxonomy" id="652676"/>
    <lineage>
        <taxon>unclassified sequences</taxon>
        <taxon>metagenomes</taxon>
        <taxon>ecological metagenomes</taxon>
    </lineage>
</organism>
<gene>
    <name evidence="3" type="ORF">MGWOODY_Tha1136</name>
</gene>
<protein>
    <recommendedName>
        <fullName evidence="2">Transcriptional regulator SutA RNAP-binding domain-containing protein</fullName>
    </recommendedName>
</protein>
<accession>A0A160TFT5</accession>